<feature type="transmembrane region" description="Helical" evidence="2">
    <location>
        <begin position="76"/>
        <end position="99"/>
    </location>
</feature>
<evidence type="ECO:0000256" key="2">
    <source>
        <dbReference type="SAM" id="Phobius"/>
    </source>
</evidence>
<organism evidence="3 4">
    <name type="scientific">Prorocentrum cordatum</name>
    <dbReference type="NCBI Taxonomy" id="2364126"/>
    <lineage>
        <taxon>Eukaryota</taxon>
        <taxon>Sar</taxon>
        <taxon>Alveolata</taxon>
        <taxon>Dinophyceae</taxon>
        <taxon>Prorocentrales</taxon>
        <taxon>Prorocentraceae</taxon>
        <taxon>Prorocentrum</taxon>
    </lineage>
</organism>
<keyword evidence="2" id="KW-1133">Transmembrane helix</keyword>
<dbReference type="Proteomes" id="UP001189429">
    <property type="component" value="Unassembled WGS sequence"/>
</dbReference>
<dbReference type="EMBL" id="CAUYUJ010015394">
    <property type="protein sequence ID" value="CAK0853422.1"/>
    <property type="molecule type" value="Genomic_DNA"/>
</dbReference>
<accession>A0ABN9U3L5</accession>
<protein>
    <recommendedName>
        <fullName evidence="5">Protein S-acyltransferase</fullName>
    </recommendedName>
</protein>
<keyword evidence="4" id="KW-1185">Reference proteome</keyword>
<feature type="compositionally biased region" description="Low complexity" evidence="1">
    <location>
        <begin position="292"/>
        <end position="307"/>
    </location>
</feature>
<evidence type="ECO:0000256" key="1">
    <source>
        <dbReference type="SAM" id="MobiDB-lite"/>
    </source>
</evidence>
<evidence type="ECO:0008006" key="5">
    <source>
        <dbReference type="Google" id="ProtNLM"/>
    </source>
</evidence>
<feature type="region of interest" description="Disordered" evidence="1">
    <location>
        <begin position="284"/>
        <end position="307"/>
    </location>
</feature>
<keyword evidence="2" id="KW-0812">Transmembrane</keyword>
<proteinExistence type="predicted"/>
<name>A0ABN9U3L5_9DINO</name>
<feature type="transmembrane region" description="Helical" evidence="2">
    <location>
        <begin position="39"/>
        <end position="55"/>
    </location>
</feature>
<evidence type="ECO:0000313" key="3">
    <source>
        <dbReference type="EMBL" id="CAK0853422.1"/>
    </source>
</evidence>
<sequence>MNPPASLTVFARRQSADSGADSDAYDAPLVEKRAESQSGGPYVLGCLPFFVVDILKMKDAEKNCPRSHCIGPVIKLAMWCPLVHSFVMFCFMGVGLLHMSCQNKNGGPLSKPKISYPPWWFLPAGASCIALMLLEVYIAKYSSISYTDKASKQFAKKHENEKRPIGLSHCPDCRIQKESTPGGPLSDPEAEGVLECRHCGKALKQGRLPVGWPCMPVTVIDALLSRCCFSGVSNEKHIPILLLDQESHRNTDWIRLEILVRTHPGGGPPSSSIGIFSFLQESAPGGTKSRRSCTSTCGSSGSSYWGR</sequence>
<gene>
    <name evidence="3" type="ORF">PCOR1329_LOCUS44896</name>
</gene>
<reference evidence="3" key="1">
    <citation type="submission" date="2023-10" db="EMBL/GenBank/DDBJ databases">
        <authorList>
            <person name="Chen Y."/>
            <person name="Shah S."/>
            <person name="Dougan E. K."/>
            <person name="Thang M."/>
            <person name="Chan C."/>
        </authorList>
    </citation>
    <scope>NUCLEOTIDE SEQUENCE [LARGE SCALE GENOMIC DNA]</scope>
</reference>
<comment type="caution">
    <text evidence="3">The sequence shown here is derived from an EMBL/GenBank/DDBJ whole genome shotgun (WGS) entry which is preliminary data.</text>
</comment>
<keyword evidence="2" id="KW-0472">Membrane</keyword>
<evidence type="ECO:0000313" key="4">
    <source>
        <dbReference type="Proteomes" id="UP001189429"/>
    </source>
</evidence>
<feature type="transmembrane region" description="Helical" evidence="2">
    <location>
        <begin position="119"/>
        <end position="139"/>
    </location>
</feature>